<keyword evidence="4" id="KW-0732">Signal</keyword>
<gene>
    <name evidence="6" type="ORF">SOIL9_18390</name>
</gene>
<comment type="similarity">
    <text evidence="2">Belongs to the prokaryotic sulfate-binding protein family.</text>
</comment>
<sequence>MNRRQFIATSSLAGLSAFSGCSGPDYDFELLNVSYDPTRELYRRMNRLFAEHYHTLTGKRVRVRQSHGGSGSQARSVIDGIPADVVTLAMWADVDNIRSKKLIANGWEERLPDRALPYHSTIVFVVRKGNPFGITDWKDLLQPNLKVITANPKTGGGAKLNLLGAWIAMRDAGKTPEQARDFITEMYRRVPVLDTGARGATVTFARKNIGDVHLTWENEAWLEKRELKDAVEIVYPKVSVRAEPHVALVDANADRKGTRLAAEEYLKFLYTPTAQELIAETFFRPGHPEVAKKNESRFPPIKLYRATDPAMELGDWTKIQTDFFSEGGIFDQIYQSGR</sequence>
<dbReference type="GO" id="GO:0140104">
    <property type="term" value="F:molecular carrier activity"/>
    <property type="evidence" value="ECO:0007669"/>
    <property type="project" value="InterPro"/>
</dbReference>
<dbReference type="PANTHER" id="PTHR30368">
    <property type="entry name" value="SULFATE-BINDING PROTEIN"/>
    <property type="match status" value="1"/>
</dbReference>
<protein>
    <recommendedName>
        <fullName evidence="8">Sulfate ABC transporter substrate-binding protein</fullName>
    </recommendedName>
</protein>
<keyword evidence="7" id="KW-1185">Reference proteome</keyword>
<comment type="subcellular location">
    <subcellularLocation>
        <location evidence="1">Periplasm</location>
    </subcellularLocation>
</comment>
<reference evidence="6 7" key="1">
    <citation type="submission" date="2019-05" db="EMBL/GenBank/DDBJ databases">
        <authorList>
            <consortium name="Science for Life Laboratories"/>
        </authorList>
    </citation>
    <scope>NUCLEOTIDE SEQUENCE [LARGE SCALE GENOMIC DNA]</scope>
    <source>
        <strain evidence="6">Soil9</strain>
    </source>
</reference>
<evidence type="ECO:0008006" key="8">
    <source>
        <dbReference type="Google" id="ProtNLM"/>
    </source>
</evidence>
<evidence type="ECO:0000256" key="3">
    <source>
        <dbReference type="ARBA" id="ARBA00022448"/>
    </source>
</evidence>
<evidence type="ECO:0000313" key="6">
    <source>
        <dbReference type="EMBL" id="VTR95875.1"/>
    </source>
</evidence>
<dbReference type="InterPro" id="IPR005669">
    <property type="entry name" value="Thiosulph/SO4-bd"/>
</dbReference>
<keyword evidence="5" id="KW-0574">Periplasm</keyword>
<dbReference type="NCBIfam" id="TIGR00971">
    <property type="entry name" value="3a0106s03"/>
    <property type="match status" value="1"/>
</dbReference>
<keyword evidence="3" id="KW-0813">Transport</keyword>
<evidence type="ECO:0000256" key="5">
    <source>
        <dbReference type="ARBA" id="ARBA00022764"/>
    </source>
</evidence>
<dbReference type="Pfam" id="PF13531">
    <property type="entry name" value="SBP_bac_11"/>
    <property type="match status" value="1"/>
</dbReference>
<dbReference type="PANTHER" id="PTHR30368:SF2">
    <property type="entry name" value="SULFATE-BINDING PROTEIN"/>
    <property type="match status" value="1"/>
</dbReference>
<dbReference type="RefSeq" id="WP_162670234.1">
    <property type="nucleotide sequence ID" value="NZ_LR593886.1"/>
</dbReference>
<evidence type="ECO:0000313" key="7">
    <source>
        <dbReference type="Proteomes" id="UP000464178"/>
    </source>
</evidence>
<dbReference type="GO" id="GO:1902358">
    <property type="term" value="P:sulfate transmembrane transport"/>
    <property type="evidence" value="ECO:0007669"/>
    <property type="project" value="InterPro"/>
</dbReference>
<dbReference type="SUPFAM" id="SSF53850">
    <property type="entry name" value="Periplasmic binding protein-like II"/>
    <property type="match status" value="1"/>
</dbReference>
<evidence type="ECO:0000256" key="4">
    <source>
        <dbReference type="ARBA" id="ARBA00022729"/>
    </source>
</evidence>
<evidence type="ECO:0000256" key="2">
    <source>
        <dbReference type="ARBA" id="ARBA00006099"/>
    </source>
</evidence>
<organism evidence="6 7">
    <name type="scientific">Gemmata massiliana</name>
    <dbReference type="NCBI Taxonomy" id="1210884"/>
    <lineage>
        <taxon>Bacteria</taxon>
        <taxon>Pseudomonadati</taxon>
        <taxon>Planctomycetota</taxon>
        <taxon>Planctomycetia</taxon>
        <taxon>Gemmatales</taxon>
        <taxon>Gemmataceae</taxon>
        <taxon>Gemmata</taxon>
    </lineage>
</organism>
<dbReference type="CDD" id="cd01005">
    <property type="entry name" value="PBP2_CysP"/>
    <property type="match status" value="1"/>
</dbReference>
<dbReference type="KEGG" id="gms:SOIL9_18390"/>
<proteinExistence type="inferred from homology"/>
<dbReference type="PROSITE" id="PS51257">
    <property type="entry name" value="PROKAR_LIPOPROTEIN"/>
    <property type="match status" value="1"/>
</dbReference>
<dbReference type="NCBIfam" id="NF008022">
    <property type="entry name" value="PRK10752.1"/>
    <property type="match status" value="1"/>
</dbReference>
<dbReference type="Proteomes" id="UP000464178">
    <property type="component" value="Chromosome"/>
</dbReference>
<accession>A0A6P2D5Z8</accession>
<dbReference type="AlphaFoldDB" id="A0A6P2D5Z8"/>
<dbReference type="EMBL" id="LR593886">
    <property type="protein sequence ID" value="VTR95875.1"/>
    <property type="molecule type" value="Genomic_DNA"/>
</dbReference>
<dbReference type="GO" id="GO:0042597">
    <property type="term" value="C:periplasmic space"/>
    <property type="evidence" value="ECO:0007669"/>
    <property type="project" value="UniProtKB-SubCell"/>
</dbReference>
<name>A0A6P2D5Z8_9BACT</name>
<evidence type="ECO:0000256" key="1">
    <source>
        <dbReference type="ARBA" id="ARBA00004418"/>
    </source>
</evidence>
<dbReference type="Gene3D" id="3.40.190.10">
    <property type="entry name" value="Periplasmic binding protein-like II"/>
    <property type="match status" value="2"/>
</dbReference>